<dbReference type="GO" id="GO:0003700">
    <property type="term" value="F:DNA-binding transcription factor activity"/>
    <property type="evidence" value="ECO:0007669"/>
    <property type="project" value="TreeGrafter"/>
</dbReference>
<dbReference type="SMART" id="SM00353">
    <property type="entry name" value="HLH"/>
    <property type="match status" value="1"/>
</dbReference>
<dbReference type="PROSITE" id="PS50888">
    <property type="entry name" value="BHLH"/>
    <property type="match status" value="1"/>
</dbReference>
<accession>A0A7M3UQJ4</accession>
<feature type="compositionally biased region" description="Polar residues" evidence="6">
    <location>
        <begin position="240"/>
        <end position="254"/>
    </location>
</feature>
<dbReference type="AlphaFoldDB" id="A0A7M3UQJ4"/>
<protein>
    <submittedName>
        <fullName evidence="8">BHLH transcription factor</fullName>
    </submittedName>
</protein>
<dbReference type="PANTHER" id="PTHR12565:SF432">
    <property type="entry name" value="OS06G0275600 PROTEIN"/>
    <property type="match status" value="1"/>
</dbReference>
<dbReference type="CDD" id="cd18919">
    <property type="entry name" value="bHLH_AtBPE_like"/>
    <property type="match status" value="1"/>
</dbReference>
<feature type="compositionally biased region" description="Basic and acidic residues" evidence="6">
    <location>
        <begin position="451"/>
        <end position="461"/>
    </location>
</feature>
<dbReference type="PANTHER" id="PTHR12565">
    <property type="entry name" value="STEROL REGULATORY ELEMENT-BINDING PROTEIN"/>
    <property type="match status" value="1"/>
</dbReference>
<sequence length="461" mass="50061">MSRDHLNHQNSPSSAAGGADWQFGNQSMSMALPNYPATRPQVPMADSFYPNPWNNPSNPQNPSFAENVGKPAPLPLRLDFEMFLPRRNPRTLPPSIPDFPADSSFIERAAKFSSFSAGNFSALVNPFAVAAAASSESLSPYSGSIQMKNEGAIKDGGSVYVDHGPRCEGPAKDTKQRDNGSVGEEMPDMANVSGDSSSGGLSAKKKRKSGQDMELDQVQEGPQLSAEVPKESAETKQIVECSSSTAATGKSNGKNVKDGGGSADGTKQDYIHVRARRGQATNSHSLAERVRRERISERMKYLQDLVPGCSKVTGKAVMLDEIINYVQSLQRQVEFLSMKLATVNPSIDLNVQELLSKDILQPRVGLSPMGFSPDLIHPQLLPPQPGLFQTRVPGMVNHAEALRRAVNAQFTAMNGPKEPTTQLMPNPWEAEFQNMAHMNFGTNPPPNNQEFNDKPTDGFPL</sequence>
<feature type="compositionally biased region" description="Low complexity" evidence="6">
    <location>
        <begin position="50"/>
        <end position="62"/>
    </location>
</feature>
<dbReference type="Pfam" id="PF00010">
    <property type="entry name" value="HLH"/>
    <property type="match status" value="1"/>
</dbReference>
<feature type="compositionally biased region" description="Basic and acidic residues" evidence="6">
    <location>
        <begin position="163"/>
        <end position="178"/>
    </location>
</feature>
<dbReference type="Gene3D" id="4.10.280.10">
    <property type="entry name" value="Helix-loop-helix DNA-binding domain"/>
    <property type="match status" value="1"/>
</dbReference>
<name>A0A7M3UQJ4_9ASPA</name>
<feature type="domain" description="BHLH" evidence="7">
    <location>
        <begin position="279"/>
        <end position="329"/>
    </location>
</feature>
<evidence type="ECO:0000256" key="5">
    <source>
        <dbReference type="ARBA" id="ARBA00023242"/>
    </source>
</evidence>
<evidence type="ECO:0000256" key="2">
    <source>
        <dbReference type="ARBA" id="ARBA00005510"/>
    </source>
</evidence>
<dbReference type="GO" id="GO:0005634">
    <property type="term" value="C:nucleus"/>
    <property type="evidence" value="ECO:0007669"/>
    <property type="project" value="UniProtKB-SubCell"/>
</dbReference>
<comment type="subcellular location">
    <subcellularLocation>
        <location evidence="1">Nucleus</location>
    </subcellularLocation>
</comment>
<keyword evidence="5" id="KW-0539">Nucleus</keyword>
<dbReference type="EMBL" id="MN883644">
    <property type="protein sequence ID" value="QOJ43697.1"/>
    <property type="molecule type" value="mRNA"/>
</dbReference>
<evidence type="ECO:0000256" key="6">
    <source>
        <dbReference type="SAM" id="MobiDB-lite"/>
    </source>
</evidence>
<feature type="region of interest" description="Disordered" evidence="6">
    <location>
        <begin position="1"/>
        <end position="22"/>
    </location>
</feature>
<evidence type="ECO:0000256" key="3">
    <source>
        <dbReference type="ARBA" id="ARBA00023015"/>
    </source>
</evidence>
<evidence type="ECO:0000313" key="8">
    <source>
        <dbReference type="EMBL" id="QOJ43697.1"/>
    </source>
</evidence>
<dbReference type="InterPro" id="IPR024097">
    <property type="entry name" value="bHLH_ZIP_TF"/>
</dbReference>
<organism evidence="8">
    <name type="scientific">Dracaena cambodiana</name>
    <dbReference type="NCBI Taxonomy" id="580341"/>
    <lineage>
        <taxon>Eukaryota</taxon>
        <taxon>Viridiplantae</taxon>
        <taxon>Streptophyta</taxon>
        <taxon>Embryophyta</taxon>
        <taxon>Tracheophyta</taxon>
        <taxon>Spermatophyta</taxon>
        <taxon>Magnoliopsida</taxon>
        <taxon>Liliopsida</taxon>
        <taxon>Asparagales</taxon>
        <taxon>Asparagaceae</taxon>
        <taxon>Nolinoideae</taxon>
        <taxon>Dracaena</taxon>
    </lineage>
</organism>
<feature type="region of interest" description="Disordered" evidence="6">
    <location>
        <begin position="438"/>
        <end position="461"/>
    </location>
</feature>
<dbReference type="FunFam" id="4.10.280.10:FF:000002">
    <property type="entry name" value="Basic helix-loop-helix transcription factor"/>
    <property type="match status" value="1"/>
</dbReference>
<dbReference type="InterPro" id="IPR011598">
    <property type="entry name" value="bHLH_dom"/>
</dbReference>
<reference evidence="8" key="1">
    <citation type="submission" date="2019-12" db="EMBL/GenBank/DDBJ databases">
        <title>Identification of the bHLH gene family in Dracaena cambodiana reveals candidate genes involved in flavonoid biosynthesis.</title>
        <authorList>
            <person name="Zhu J."/>
            <person name="Peng S."/>
        </authorList>
    </citation>
    <scope>NUCLEOTIDE SEQUENCE</scope>
</reference>
<dbReference type="GO" id="GO:0046983">
    <property type="term" value="F:protein dimerization activity"/>
    <property type="evidence" value="ECO:0007669"/>
    <property type="project" value="InterPro"/>
</dbReference>
<dbReference type="InterPro" id="IPR036638">
    <property type="entry name" value="HLH_DNA-bd_sf"/>
</dbReference>
<comment type="similarity">
    <text evidence="2">Belongs to the bHLH protein family.</text>
</comment>
<evidence type="ECO:0000256" key="1">
    <source>
        <dbReference type="ARBA" id="ARBA00004123"/>
    </source>
</evidence>
<keyword evidence="4" id="KW-0804">Transcription</keyword>
<gene>
    <name evidence="8" type="primary">bHLH36</name>
</gene>
<proteinExistence type="evidence at transcript level"/>
<evidence type="ECO:0000259" key="7">
    <source>
        <dbReference type="PROSITE" id="PS50888"/>
    </source>
</evidence>
<dbReference type="SUPFAM" id="SSF47459">
    <property type="entry name" value="HLH, helix-loop-helix DNA-binding domain"/>
    <property type="match status" value="1"/>
</dbReference>
<feature type="region of interest" description="Disordered" evidence="6">
    <location>
        <begin position="41"/>
        <end position="70"/>
    </location>
</feature>
<feature type="region of interest" description="Disordered" evidence="6">
    <location>
        <begin position="156"/>
        <end position="266"/>
    </location>
</feature>
<keyword evidence="3" id="KW-0805">Transcription regulation</keyword>
<evidence type="ECO:0000256" key="4">
    <source>
        <dbReference type="ARBA" id="ARBA00023163"/>
    </source>
</evidence>